<feature type="domain" description="DUF11" evidence="4">
    <location>
        <begin position="1221"/>
        <end position="1325"/>
    </location>
</feature>
<feature type="domain" description="SD-repeat containing protein B" evidence="5">
    <location>
        <begin position="775"/>
        <end position="896"/>
    </location>
</feature>
<dbReference type="EMBL" id="JACJQL010000003">
    <property type="protein sequence ID" value="MBD2250456.1"/>
    <property type="molecule type" value="Genomic_DNA"/>
</dbReference>
<feature type="domain" description="SD-repeat containing protein B" evidence="5">
    <location>
        <begin position="437"/>
        <end position="545"/>
    </location>
</feature>
<evidence type="ECO:0000256" key="3">
    <source>
        <dbReference type="ARBA" id="ARBA00022729"/>
    </source>
</evidence>
<dbReference type="InterPro" id="IPR047589">
    <property type="entry name" value="DUF11_rpt"/>
</dbReference>
<keyword evidence="3" id="KW-0732">Signal</keyword>
<comment type="caution">
    <text evidence="6">The sequence shown here is derived from an EMBL/GenBank/DDBJ whole genome shotgun (WGS) entry which is preliminary data.</text>
</comment>
<dbReference type="InterPro" id="IPR033764">
    <property type="entry name" value="Sdr_B"/>
</dbReference>
<dbReference type="InterPro" id="IPR051417">
    <property type="entry name" value="SDr/BOS_complex"/>
</dbReference>
<gene>
    <name evidence="6" type="ORF">H6G14_03915</name>
</gene>
<dbReference type="SUPFAM" id="SSF117074">
    <property type="entry name" value="Hypothetical protein PA1324"/>
    <property type="match status" value="6"/>
</dbReference>
<accession>A0ABR8B9E8</accession>
<dbReference type="RefSeq" id="WP_190565833.1">
    <property type="nucleotide sequence ID" value="NZ_JACJQL010000003.1"/>
</dbReference>
<evidence type="ECO:0000259" key="5">
    <source>
        <dbReference type="Pfam" id="PF17210"/>
    </source>
</evidence>
<dbReference type="InterPro" id="IPR013783">
    <property type="entry name" value="Ig-like_fold"/>
</dbReference>
<protein>
    <submittedName>
        <fullName evidence="6">Carboxypeptidase regulatory-like domain-containing protein</fullName>
    </submittedName>
</protein>
<feature type="domain" description="SD-repeat containing protein B" evidence="5">
    <location>
        <begin position="324"/>
        <end position="433"/>
    </location>
</feature>
<sequence length="1767" mass="184030">MSLTDDLLQALKLTLPDNNVNIVVVYPGSGGDSPSYVDLTISNGNFLNGLYDSYCIDVNQGINPGQTYQAQLYSSYNDPLPTGIIDKPENLDEVNWLINQKFLGQQAPDSLGAYTSGDMQVAIWTLLEDAIPSSALNTVGAYDLSRVSELVEAARQNGAGFVPGLSQDGTPQDIAIIVVPVDQTGSNIAQSTINILKTAALGDFVWEDLNANGVQDTNEAGVEGVTVTLTGGGKDGVIGTADDTTVTTTTDANGSYLFPLLLPGVEYKVTFSNLPTGFVFTQSNQGNDTTDSDADPLTGQAQIIELNPNEFNRTIDAGIYRTAGLGDFVFNDVNNNGIQDTGEVGVSGVVVELIKNGSVIATTTTNSSGGYQFSGLIPGDYQVKFTAPAGYVFSTANQGNSDAVDSDADPSTGVTQTVTLTSGEFNGTLDAGLVALASLGNFVFEDKNANGIQDSGETGIGNATVNLLDAAENFIATTTTNSSGLYSFTNLQPGDYKVQFVQPSGFNGISPKNIGSNDAIDSDGLISDIVNLSPGENDTTVDAGFYKTASLGDFVFNDANNNGIQDTGEVGVSGVVVELIKNGSVIATTTTNSSGGYQFSGLIPGDYQVKFTAPTGYIFSTANQGSNDELDSDANPSTGVTQTVTLTSGEFNGTLDAGLVALASLGNFVFEDKNANGIQDSGETGIGNATVNLLDAAENFIATTTTNSSGLYSFTNLQPGDYKVQFVQPNGFNGISPKNIGSNDAIDSDGLISDIVNLSPGENDTTVDAGFYKTASLGDFVFNDANNNGIQDTGEVGVAGVTVTLTGGGADGIINGVGDTTVTTTTNASGNYNFSGLTPGQQYQVGFSGLPAGFQFTQANVGANDAVDSDAIPSTGKTQIVTLVSGENNLTLDAGIYQNAGDLSITKTDGLTNVTPGQQITYTIVARNNGLITATNALVSDIIPSNLTNVTWTSVASGGATDNQASGTGNINDHVTLTGGSSITYTVTGTVVSNAASTGSSTRFDFDGSSPLDGTDGNTRTFTKDGITITARAFSRVDGTNGAWNAAYLGSYGGGLGVTDSSEGNGGNNTHVVDNVGGRDNYVLFQFSEAVVLDQAYLQYVINDSDISVWIGNFSSPLTTLSDSTLNSFGFREVNETTSSSDRWADVNAGKYVGNTIVIAALDTDTSPEDNFKIRHLDVLKAIPASLVNTATITAPTGFTDTNPSNNSATDTNTIVDPSGDLSITKTDGLTNVTPGQQITYTIVARNNGLITATNALVSDIIPSNLTNVTWTSVASGGATDNQVSGTGNINDHVTLTGGSSITYTVTGTVVSNAASTGSSTRFDFDGSSPLDGTDGNTRTFTKDGITITARAFSRVDGTNGAWNAAYLGSYGGGLGVTDSSEGNGGNNTHVVDNVGGRDNYVLFQFSEAVVLDQAYLQYVINDSDISVWIGNFSSPLTTLSDSTLNSFGFREVNETTSSSDRWADVNAGKYVGNTIVIAALDTDISPEDNFKIRHLDVLKAIPASLVNTATITAPTGFTDTNPSNNSATDTNTIVAAPGVRTPDFWADTEWQKFWDGDQGNEPKQKTLASDLLFAPYTNSAQPGKVLDPVTGQYSAGLLIGDFNRNGITDTGEDTLFYTLNQARQIVSSSAHPNTDKRYDLGRSLVASWLNYVAGNPIDTANATDKDARYYIKEGINWLQALTPDENGDKKGDGAIHQMTGSTVSSPGFNDTWWNSGISSASSLPNAYKSNTNVSYGLDAGTTINSNLEHYNNGLGLADHVFSGGNA</sequence>
<evidence type="ECO:0000313" key="7">
    <source>
        <dbReference type="Proteomes" id="UP000621307"/>
    </source>
</evidence>
<dbReference type="NCBIfam" id="TIGR01451">
    <property type="entry name" value="B_ant_repeat"/>
    <property type="match status" value="2"/>
</dbReference>
<dbReference type="Gene3D" id="2.60.40.10">
    <property type="entry name" value="Immunoglobulins"/>
    <property type="match status" value="6"/>
</dbReference>
<evidence type="ECO:0000313" key="6">
    <source>
        <dbReference type="EMBL" id="MBD2250456.1"/>
    </source>
</evidence>
<reference evidence="6 7" key="1">
    <citation type="journal article" date="2020" name="ISME J.">
        <title>Comparative genomics reveals insights into cyanobacterial evolution and habitat adaptation.</title>
        <authorList>
            <person name="Chen M.Y."/>
            <person name="Teng W.K."/>
            <person name="Zhao L."/>
            <person name="Hu C.X."/>
            <person name="Zhou Y.K."/>
            <person name="Han B.P."/>
            <person name="Song L.R."/>
            <person name="Shu W.S."/>
        </authorList>
    </citation>
    <scope>NUCLEOTIDE SEQUENCE [LARGE SCALE GENOMIC DNA]</scope>
    <source>
        <strain evidence="6 7">FACHB-3921</strain>
    </source>
</reference>
<evidence type="ECO:0000256" key="1">
    <source>
        <dbReference type="ARBA" id="ARBA00004613"/>
    </source>
</evidence>
<proteinExistence type="predicted"/>
<name>A0ABR8B9E8_9NOSO</name>
<dbReference type="InterPro" id="IPR001434">
    <property type="entry name" value="OmcB-like_DUF11"/>
</dbReference>
<dbReference type="Pfam" id="PF01345">
    <property type="entry name" value="DUF11"/>
    <property type="match status" value="2"/>
</dbReference>
<comment type="subcellular location">
    <subcellularLocation>
        <location evidence="1">Secreted</location>
    </subcellularLocation>
</comment>
<evidence type="ECO:0000256" key="2">
    <source>
        <dbReference type="ARBA" id="ARBA00022525"/>
    </source>
</evidence>
<dbReference type="Pfam" id="PF17210">
    <property type="entry name" value="SdrD_B"/>
    <property type="match status" value="6"/>
</dbReference>
<keyword evidence="2" id="KW-0964">Secreted</keyword>
<feature type="domain" description="SD-repeat containing protein B" evidence="5">
    <location>
        <begin position="549"/>
        <end position="659"/>
    </location>
</feature>
<feature type="domain" description="SD-repeat containing protein B" evidence="5">
    <location>
        <begin position="663"/>
        <end position="771"/>
    </location>
</feature>
<dbReference type="Proteomes" id="UP000621307">
    <property type="component" value="Unassembled WGS sequence"/>
</dbReference>
<keyword evidence="7" id="KW-1185">Reference proteome</keyword>
<feature type="domain" description="DUF11" evidence="4">
    <location>
        <begin position="902"/>
        <end position="1006"/>
    </location>
</feature>
<dbReference type="PANTHER" id="PTHR23303">
    <property type="entry name" value="CARBOXYPEPTIDASE REGULATORY REGION-CONTAINING"/>
    <property type="match status" value="1"/>
</dbReference>
<dbReference type="PANTHER" id="PTHR23303:SF15">
    <property type="entry name" value="COLOSSIN-A"/>
    <property type="match status" value="1"/>
</dbReference>
<feature type="domain" description="SD-repeat containing protein B" evidence="5">
    <location>
        <begin position="200"/>
        <end position="319"/>
    </location>
</feature>
<organism evidence="6 7">
    <name type="scientific">Nostoc parmelioides FACHB-3921</name>
    <dbReference type="NCBI Taxonomy" id="2692909"/>
    <lineage>
        <taxon>Bacteria</taxon>
        <taxon>Bacillati</taxon>
        <taxon>Cyanobacteriota</taxon>
        <taxon>Cyanophyceae</taxon>
        <taxon>Nostocales</taxon>
        <taxon>Nostocaceae</taxon>
        <taxon>Nostoc</taxon>
    </lineage>
</organism>
<evidence type="ECO:0000259" key="4">
    <source>
        <dbReference type="Pfam" id="PF01345"/>
    </source>
</evidence>